<dbReference type="PANTHER" id="PTHR35021">
    <property type="match status" value="1"/>
</dbReference>
<gene>
    <name evidence="1" type="ORF">O6P43_031644</name>
</gene>
<evidence type="ECO:0000313" key="1">
    <source>
        <dbReference type="EMBL" id="KAJ7946756.1"/>
    </source>
</evidence>
<dbReference type="AlphaFoldDB" id="A0AAD7KX56"/>
<accession>A0AAD7KX56</accession>
<reference evidence="1" key="1">
    <citation type="journal article" date="2023" name="Science">
        <title>Elucidation of the pathway for biosynthesis of saponin adjuvants from the soapbark tree.</title>
        <authorList>
            <person name="Reed J."/>
            <person name="Orme A."/>
            <person name="El-Demerdash A."/>
            <person name="Owen C."/>
            <person name="Martin L.B.B."/>
            <person name="Misra R.C."/>
            <person name="Kikuchi S."/>
            <person name="Rejzek M."/>
            <person name="Martin A.C."/>
            <person name="Harkess A."/>
            <person name="Leebens-Mack J."/>
            <person name="Louveau T."/>
            <person name="Stephenson M.J."/>
            <person name="Osbourn A."/>
        </authorList>
    </citation>
    <scope>NUCLEOTIDE SEQUENCE</scope>
    <source>
        <strain evidence="1">S10</strain>
    </source>
</reference>
<dbReference type="Proteomes" id="UP001163823">
    <property type="component" value="Chromosome 13"/>
</dbReference>
<dbReference type="EMBL" id="JARAOO010000013">
    <property type="protein sequence ID" value="KAJ7946756.1"/>
    <property type="molecule type" value="Genomic_DNA"/>
</dbReference>
<organism evidence="1 2">
    <name type="scientific">Quillaja saponaria</name>
    <name type="common">Soap bark tree</name>
    <dbReference type="NCBI Taxonomy" id="32244"/>
    <lineage>
        <taxon>Eukaryota</taxon>
        <taxon>Viridiplantae</taxon>
        <taxon>Streptophyta</taxon>
        <taxon>Embryophyta</taxon>
        <taxon>Tracheophyta</taxon>
        <taxon>Spermatophyta</taxon>
        <taxon>Magnoliopsida</taxon>
        <taxon>eudicotyledons</taxon>
        <taxon>Gunneridae</taxon>
        <taxon>Pentapetalae</taxon>
        <taxon>rosids</taxon>
        <taxon>fabids</taxon>
        <taxon>Fabales</taxon>
        <taxon>Quillajaceae</taxon>
        <taxon>Quillaja</taxon>
    </lineage>
</organism>
<evidence type="ECO:0000313" key="2">
    <source>
        <dbReference type="Proteomes" id="UP001163823"/>
    </source>
</evidence>
<comment type="caution">
    <text evidence="1">The sequence shown here is derived from an EMBL/GenBank/DDBJ whole genome shotgun (WGS) entry which is preliminary data.</text>
</comment>
<sequence length="333" mass="38781">MDTVVEDDSGDYYCSLCQEERDPRSQVYYCADCKYIADLTCVIFEVLNILRGDCKDVHFRALGEPEIMVQDSAATSNAKAEVQIKALDSLTLRGIMNTLSEEDEKRLKEFLAHPREVPHELGMSDEISPYTEKNFNQLKERLFPGNLVQEKRITPYELQQKVVIVEGYMIPWNLAPILKDLFSKYGDISNESKLSSVLKGIGFFYLCRVIRSMLATRVTYATEDLLGHWFYVLNVVQRMGFKVDFAMDRLKRVTQAYFGFQASRRDNDILCFIDERKKSLSRELDELKEKLEHFEKHYQQHDTYLRSTKSSFIKECLKDASKLDWKFVGETLL</sequence>
<name>A0AAD7KX56_QUISA</name>
<dbReference type="PANTHER" id="PTHR35021:SF8">
    <property type="entry name" value="FIBER PROTEIN FB17"/>
    <property type="match status" value="1"/>
</dbReference>
<dbReference type="KEGG" id="qsa:O6P43_031644"/>
<proteinExistence type="predicted"/>
<protein>
    <submittedName>
        <fullName evidence="1">Zinc finger, PHD-type domain containing protein</fullName>
    </submittedName>
</protein>
<keyword evidence="2" id="KW-1185">Reference proteome</keyword>